<dbReference type="GO" id="GO:0005829">
    <property type="term" value="C:cytosol"/>
    <property type="evidence" value="ECO:0007669"/>
    <property type="project" value="TreeGrafter"/>
</dbReference>
<dbReference type="PROSITE" id="PS01079">
    <property type="entry name" value="MOCF_BIOSYNTHESIS_2"/>
    <property type="match status" value="1"/>
</dbReference>
<dbReference type="PANTHER" id="PTHR10192">
    <property type="entry name" value="MOLYBDOPTERIN BIOSYNTHESIS PROTEIN"/>
    <property type="match status" value="1"/>
</dbReference>
<dbReference type="EC" id="2.10.1.1" evidence="5 10"/>
<dbReference type="SUPFAM" id="SSF53218">
    <property type="entry name" value="Molybdenum cofactor biosynthesis proteins"/>
    <property type="match status" value="1"/>
</dbReference>
<dbReference type="PANTHER" id="PTHR10192:SF5">
    <property type="entry name" value="GEPHYRIN"/>
    <property type="match status" value="1"/>
</dbReference>
<dbReference type="InterPro" id="IPR008284">
    <property type="entry name" value="MoCF_biosynth_CS"/>
</dbReference>
<evidence type="ECO:0000256" key="2">
    <source>
        <dbReference type="ARBA" id="ARBA00003487"/>
    </source>
</evidence>
<dbReference type="Gene3D" id="3.90.105.10">
    <property type="entry name" value="Molybdopterin biosynthesis moea protein, domain 2"/>
    <property type="match status" value="1"/>
</dbReference>
<evidence type="ECO:0000256" key="10">
    <source>
        <dbReference type="RuleBase" id="RU365090"/>
    </source>
</evidence>
<feature type="domain" description="MoaB/Mog" evidence="11">
    <location>
        <begin position="187"/>
        <end position="342"/>
    </location>
</feature>
<keyword evidence="10" id="KW-0479">Metal-binding</keyword>
<dbReference type="InterPro" id="IPR036688">
    <property type="entry name" value="MoeA_C_domain_IV_sf"/>
</dbReference>
<protein>
    <recommendedName>
        <fullName evidence="6 10">Molybdopterin molybdenumtransferase</fullName>
        <ecNumber evidence="5 10">2.10.1.1</ecNumber>
    </recommendedName>
</protein>
<comment type="caution">
    <text evidence="12">The sequence shown here is derived from an EMBL/GenBank/DDBJ whole genome shotgun (WGS) entry which is preliminary data.</text>
</comment>
<keyword evidence="10" id="KW-0460">Magnesium</keyword>
<dbReference type="EMBL" id="JAGSND010000004">
    <property type="protein sequence ID" value="MBR0597925.1"/>
    <property type="molecule type" value="Genomic_DNA"/>
</dbReference>
<dbReference type="InterPro" id="IPR036135">
    <property type="entry name" value="MoeA_linker/N_sf"/>
</dbReference>
<comment type="catalytic activity">
    <reaction evidence="9">
        <text>adenylyl-molybdopterin + molybdate = Mo-molybdopterin + AMP + H(+)</text>
        <dbReference type="Rhea" id="RHEA:35047"/>
        <dbReference type="ChEBI" id="CHEBI:15378"/>
        <dbReference type="ChEBI" id="CHEBI:36264"/>
        <dbReference type="ChEBI" id="CHEBI:62727"/>
        <dbReference type="ChEBI" id="CHEBI:71302"/>
        <dbReference type="ChEBI" id="CHEBI:456215"/>
        <dbReference type="EC" id="2.10.1.1"/>
    </reaction>
</comment>
<dbReference type="Gene3D" id="2.170.190.11">
    <property type="entry name" value="Molybdopterin biosynthesis moea protein, domain 3"/>
    <property type="match status" value="1"/>
</dbReference>
<dbReference type="InterPro" id="IPR036425">
    <property type="entry name" value="MoaB/Mog-like_dom_sf"/>
</dbReference>
<sequence>MKLLNVDTIEEVQKKLKSYFQTASAQIEMVPLRQSVGRYLGEDIFSDVDMPQFRRSVVDGYAVLAKDTFGVSDSMPVFLEVAGTVDMGKACDIVLEPGQAVYVPTGGMLPQGSDSMVMIEYIEKLDEKTIAVYKPAAPNSKIMNPGDDFRKNEILFSKGHRIAAKDIGLLAAVGKAEVPVLRKPKMSILSTGDEIIEISEIPKPGEIRDINSSAVAAFAEKTGVDVRSVAIVEDSYEKLRIAVEEALKESDLVVLSGGSSAGAKDMTAEIIDSLGEPGVITHGIAMKPGKPTIIGVLAQKAQDSAEGINCQNHCCKLVVGLPGHPMAAIIVYEVVVSSFIKQYYFHHKEEPITVTAAITENIHAGEGRETYQLVSLKRDDALQWIAEPIHAKSGSISQLMLADGFVRIPSLSEGIDAKSRVEVVLF</sequence>
<gene>
    <name evidence="12" type="ORF">KCX82_08580</name>
</gene>
<reference evidence="12" key="1">
    <citation type="submission" date="2021-04" db="EMBL/GenBank/DDBJ databases">
        <title>Sinoanaerobacter chloroacetimidivorans sp. nov., an obligate anaerobic bacterium isolated from anaerobic sludge.</title>
        <authorList>
            <person name="Bao Y."/>
        </authorList>
    </citation>
    <scope>NUCLEOTIDE SEQUENCE</scope>
    <source>
        <strain evidence="12">BAD-6</strain>
    </source>
</reference>
<dbReference type="GO" id="GO:0046872">
    <property type="term" value="F:metal ion binding"/>
    <property type="evidence" value="ECO:0007669"/>
    <property type="project" value="UniProtKB-UniRule"/>
</dbReference>
<evidence type="ECO:0000256" key="5">
    <source>
        <dbReference type="ARBA" id="ARBA00013269"/>
    </source>
</evidence>
<evidence type="ECO:0000313" key="12">
    <source>
        <dbReference type="EMBL" id="MBR0597925.1"/>
    </source>
</evidence>
<dbReference type="SMART" id="SM00852">
    <property type="entry name" value="MoCF_biosynth"/>
    <property type="match status" value="1"/>
</dbReference>
<evidence type="ECO:0000256" key="4">
    <source>
        <dbReference type="ARBA" id="ARBA00010763"/>
    </source>
</evidence>
<dbReference type="Gene3D" id="3.40.980.10">
    <property type="entry name" value="MoaB/Mog-like domain"/>
    <property type="match status" value="1"/>
</dbReference>
<evidence type="ECO:0000313" key="13">
    <source>
        <dbReference type="Proteomes" id="UP000675664"/>
    </source>
</evidence>
<dbReference type="UniPathway" id="UPA00344"/>
<evidence type="ECO:0000256" key="1">
    <source>
        <dbReference type="ARBA" id="ARBA00002901"/>
    </source>
</evidence>
<keyword evidence="10" id="KW-0808">Transferase</keyword>
<dbReference type="Proteomes" id="UP000675664">
    <property type="component" value="Unassembled WGS sequence"/>
</dbReference>
<comment type="similarity">
    <text evidence="4 10">Belongs to the MoeA family.</text>
</comment>
<comment type="function">
    <text evidence="1 10">Catalyzes the insertion of molybdate into adenylated molybdopterin with the concomitant release of AMP.</text>
</comment>
<comment type="function">
    <text evidence="2">May be involved in the biosynthesis of molybdopterin.</text>
</comment>
<dbReference type="CDD" id="cd00887">
    <property type="entry name" value="MoeA"/>
    <property type="match status" value="1"/>
</dbReference>
<dbReference type="NCBIfam" id="NF045515">
    <property type="entry name" value="Glp_gephyrin"/>
    <property type="match status" value="1"/>
</dbReference>
<dbReference type="Pfam" id="PF00994">
    <property type="entry name" value="MoCF_biosynth"/>
    <property type="match status" value="1"/>
</dbReference>
<dbReference type="GO" id="GO:0061599">
    <property type="term" value="F:molybdopterin molybdotransferase activity"/>
    <property type="evidence" value="ECO:0007669"/>
    <property type="project" value="UniProtKB-UniRule"/>
</dbReference>
<evidence type="ECO:0000256" key="3">
    <source>
        <dbReference type="ARBA" id="ARBA00005046"/>
    </source>
</evidence>
<dbReference type="InterPro" id="IPR005110">
    <property type="entry name" value="MoeA_linker/N"/>
</dbReference>
<dbReference type="InterPro" id="IPR005111">
    <property type="entry name" value="MoeA_C_domain_IV"/>
</dbReference>
<reference evidence="12" key="2">
    <citation type="submission" date="2021-04" db="EMBL/GenBank/DDBJ databases">
        <authorList>
            <person name="Liu J."/>
        </authorList>
    </citation>
    <scope>NUCLEOTIDE SEQUENCE</scope>
    <source>
        <strain evidence="12">BAD-6</strain>
    </source>
</reference>
<keyword evidence="8 10" id="KW-0501">Molybdenum cofactor biosynthesis</keyword>
<keyword evidence="7 10" id="KW-0500">Molybdenum</keyword>
<evidence type="ECO:0000256" key="7">
    <source>
        <dbReference type="ARBA" id="ARBA00022505"/>
    </source>
</evidence>
<comment type="pathway">
    <text evidence="3 10">Cofactor biosynthesis; molybdopterin biosynthesis.</text>
</comment>
<evidence type="ECO:0000256" key="8">
    <source>
        <dbReference type="ARBA" id="ARBA00023150"/>
    </source>
</evidence>
<dbReference type="AlphaFoldDB" id="A0A8J8B343"/>
<evidence type="ECO:0000256" key="9">
    <source>
        <dbReference type="ARBA" id="ARBA00047317"/>
    </source>
</evidence>
<comment type="cofactor">
    <cofactor evidence="10">
        <name>Mg(2+)</name>
        <dbReference type="ChEBI" id="CHEBI:18420"/>
    </cofactor>
</comment>
<organism evidence="12 13">
    <name type="scientific">Sinanaerobacter chloroacetimidivorans</name>
    <dbReference type="NCBI Taxonomy" id="2818044"/>
    <lineage>
        <taxon>Bacteria</taxon>
        <taxon>Bacillati</taxon>
        <taxon>Bacillota</taxon>
        <taxon>Clostridia</taxon>
        <taxon>Peptostreptococcales</taxon>
        <taxon>Anaerovoracaceae</taxon>
        <taxon>Sinanaerobacter</taxon>
    </lineage>
</organism>
<dbReference type="Pfam" id="PF03453">
    <property type="entry name" value="MoeA_N"/>
    <property type="match status" value="1"/>
</dbReference>
<proteinExistence type="inferred from homology"/>
<dbReference type="Gene3D" id="2.40.340.10">
    <property type="entry name" value="MoeA, C-terminal, domain IV"/>
    <property type="match status" value="1"/>
</dbReference>
<dbReference type="RefSeq" id="WP_227018050.1">
    <property type="nucleotide sequence ID" value="NZ_JAGSND010000004.1"/>
</dbReference>
<keyword evidence="13" id="KW-1185">Reference proteome</keyword>
<dbReference type="Pfam" id="PF03454">
    <property type="entry name" value="MoeA_C"/>
    <property type="match status" value="1"/>
</dbReference>
<evidence type="ECO:0000256" key="6">
    <source>
        <dbReference type="ARBA" id="ARBA00021108"/>
    </source>
</evidence>
<dbReference type="GO" id="GO:0006777">
    <property type="term" value="P:Mo-molybdopterin cofactor biosynthetic process"/>
    <property type="evidence" value="ECO:0007669"/>
    <property type="project" value="UniProtKB-UniRule"/>
</dbReference>
<accession>A0A8J8B343</accession>
<name>A0A8J8B343_9FIRM</name>
<dbReference type="SUPFAM" id="SSF63867">
    <property type="entry name" value="MoeA C-terminal domain-like"/>
    <property type="match status" value="1"/>
</dbReference>
<dbReference type="InterPro" id="IPR038987">
    <property type="entry name" value="MoeA-like"/>
</dbReference>
<evidence type="ECO:0000259" key="11">
    <source>
        <dbReference type="SMART" id="SM00852"/>
    </source>
</evidence>
<dbReference type="InterPro" id="IPR001453">
    <property type="entry name" value="MoaB/Mog_dom"/>
</dbReference>
<dbReference type="SUPFAM" id="SSF63882">
    <property type="entry name" value="MoeA N-terminal region -like"/>
    <property type="match status" value="1"/>
</dbReference>